<evidence type="ECO:0000313" key="2">
    <source>
        <dbReference type="Proteomes" id="UP000006898"/>
    </source>
</evidence>
<dbReference type="Proteomes" id="UP000006898">
    <property type="component" value="Chromosome"/>
</dbReference>
<sequence>MWLCGPRTVGGVLLSAFQLASLGSAHSQERAVLIPNRHFNETFDAVSRVTV</sequence>
<dbReference type="HOGENOM" id="CLU_3096858_0_0_0"/>
<dbReference type="KEGG" id="mox:DAMO_0183"/>
<organism evidence="1 2">
    <name type="scientific">Methylomirabilis oxygeniifera</name>
    <dbReference type="NCBI Taxonomy" id="671143"/>
    <lineage>
        <taxon>Bacteria</taxon>
        <taxon>Candidatus Methylomirabilota</taxon>
        <taxon>Candidatus Methylomirabilia</taxon>
        <taxon>Candidatus Methylomirabilales</taxon>
        <taxon>Candidatus Methylomirabilaceae</taxon>
        <taxon>Candidatus Methylomirabilis</taxon>
    </lineage>
</organism>
<reference evidence="1 2" key="1">
    <citation type="journal article" date="2010" name="Nature">
        <title>Nitrite-driven anaerobic methane oxidation by oxygenic bacteria.</title>
        <authorList>
            <person name="Ettwig K.F."/>
            <person name="Butler M.K."/>
            <person name="Le Paslier D."/>
            <person name="Pelletier E."/>
            <person name="Mangenot S."/>
            <person name="Kuypers M.M.M."/>
            <person name="Schreiber F."/>
            <person name="Dutilh B.E."/>
            <person name="Zedelius J."/>
            <person name="de Beer D."/>
            <person name="Gloerich J."/>
            <person name="Wessels H.J.C.T."/>
            <person name="van Allen T."/>
            <person name="Luesken F."/>
            <person name="Wu M."/>
            <person name="van de Pas-Schoonen K.T."/>
            <person name="Op den Camp H.J.M."/>
            <person name="Janssen-Megens E.M."/>
            <person name="Francoijs K-J."/>
            <person name="Stunnenberg H."/>
            <person name="Weissenbach J."/>
            <person name="Jetten M.S.M."/>
            <person name="Strous M."/>
        </authorList>
    </citation>
    <scope>NUCLEOTIDE SEQUENCE [LARGE SCALE GENOMIC DNA]</scope>
</reference>
<accession>D5MIE1</accession>
<proteinExistence type="predicted"/>
<dbReference type="AlphaFoldDB" id="D5MIE1"/>
<gene>
    <name evidence="1" type="ORF">DAMO_0183</name>
</gene>
<dbReference type="STRING" id="671143.DAMO_0183"/>
<protein>
    <submittedName>
        <fullName evidence="1">Uncharacterized protein</fullName>
    </submittedName>
</protein>
<name>D5MIE1_METO1</name>
<evidence type="ECO:0000313" key="1">
    <source>
        <dbReference type="EMBL" id="CBE67291.1"/>
    </source>
</evidence>
<dbReference type="EMBL" id="FP565575">
    <property type="protein sequence ID" value="CBE67291.1"/>
    <property type="molecule type" value="Genomic_DNA"/>
</dbReference>